<evidence type="ECO:0000259" key="5">
    <source>
        <dbReference type="Pfam" id="PF13193"/>
    </source>
</evidence>
<dbReference type="SUPFAM" id="SSF52777">
    <property type="entry name" value="CoA-dependent acyltransferases"/>
    <property type="match status" value="1"/>
</dbReference>
<organism evidence="6 7">
    <name type="scientific">Mycetohabitans endofungorum</name>
    <dbReference type="NCBI Taxonomy" id="417203"/>
    <lineage>
        <taxon>Bacteria</taxon>
        <taxon>Pseudomonadati</taxon>
        <taxon>Pseudomonadota</taxon>
        <taxon>Betaproteobacteria</taxon>
        <taxon>Burkholderiales</taxon>
        <taxon>Burkholderiaceae</taxon>
        <taxon>Mycetohabitans</taxon>
    </lineage>
</organism>
<sequence length="601" mass="65334">FCEKPSPDGSAQGLEGFIEYATDLFDCQTVQRLATYFTRLLEAVVADPAQPIHSIALLGVAEQEQLLLAWNDTVQALPAATLPALFEAQVAQTPDAIALIFEEQRISYAELNAQANRLAHQLIEQGIVADTPVAILMQRAPERAIATLAVIKAGGTYVPLHEQWPDSRLRTILSETGAPVMLTDRTYQARCCVLGAQVIVVDASALLNDEPSDNPAIACLPEQLAYVMYTSGSTGQPKGIGVTHRNVVNLALNERLAQARERVLMHTAPTFDLSTYELWTPLLTGGQVVIAPPGEFDIRTLQDVILRHQVSALWLTSGLFHLMVEGDLSYLRSVRQLIAGGDVVSAAAVKRVHEHCPEVGVANGYGPTEATVLSTLYAIQAPVSTQAPIPIGTPLNNVQAYVLDAGLRPAPMGVPGELYIAGTGVARGYFNRPALTAERFVANPFNADGACMYRTGDLVRWRPDGTLDFVGRADQQIKVRGFRIELGEIEAALCRHPAVAQAAVIAREDHADHKQLVGYVVLDKACCERSADSEMRQVDEWQKVYDTLYDDAAHHALGENFSGWNSSYDGQPIPLTDMQAWRAAAVARILALKPRRVLELG</sequence>
<dbReference type="CDD" id="cd12117">
    <property type="entry name" value="A_NRPS_Srf_like"/>
    <property type="match status" value="1"/>
</dbReference>
<evidence type="ECO:0000313" key="7">
    <source>
        <dbReference type="Proteomes" id="UP000243096"/>
    </source>
</evidence>
<feature type="domain" description="AMP-dependent synthetase/ligase" evidence="3">
    <location>
        <begin position="86"/>
        <end position="430"/>
    </location>
</feature>
<comment type="caution">
    <text evidence="6">The sequence shown here is derived from an EMBL/GenBank/DDBJ whole genome shotgun (WGS) entry which is preliminary data.</text>
</comment>
<dbReference type="NCBIfam" id="TIGR01733">
    <property type="entry name" value="AA-adenyl-dom"/>
    <property type="match status" value="1"/>
</dbReference>
<keyword evidence="2" id="KW-0597">Phosphoprotein</keyword>
<dbReference type="GO" id="GO:0003824">
    <property type="term" value="F:catalytic activity"/>
    <property type="evidence" value="ECO:0007669"/>
    <property type="project" value="InterPro"/>
</dbReference>
<feature type="domain" description="Condensation" evidence="4">
    <location>
        <begin position="15"/>
        <end position="67"/>
    </location>
</feature>
<gene>
    <name evidence="6" type="ORF">B0O95_1541</name>
</gene>
<dbReference type="RefSeq" id="WP_146064128.1">
    <property type="nucleotide sequence ID" value="NZ_PRDW01000054.1"/>
</dbReference>
<dbReference type="InterPro" id="IPR000873">
    <property type="entry name" value="AMP-dep_synth/lig_dom"/>
</dbReference>
<evidence type="ECO:0000256" key="2">
    <source>
        <dbReference type="ARBA" id="ARBA00022553"/>
    </source>
</evidence>
<dbReference type="GO" id="GO:0043041">
    <property type="term" value="P:amino acid activation for nonribosomal peptide biosynthetic process"/>
    <property type="evidence" value="ECO:0007669"/>
    <property type="project" value="TreeGrafter"/>
</dbReference>
<dbReference type="InterPro" id="IPR045851">
    <property type="entry name" value="AMP-bd_C_sf"/>
</dbReference>
<accession>A0A2P5K6F2</accession>
<dbReference type="PANTHER" id="PTHR45527">
    <property type="entry name" value="NONRIBOSOMAL PEPTIDE SYNTHETASE"/>
    <property type="match status" value="1"/>
</dbReference>
<feature type="non-terminal residue" evidence="6">
    <location>
        <position position="601"/>
    </location>
</feature>
<name>A0A2P5K6F2_9BURK</name>
<evidence type="ECO:0000259" key="3">
    <source>
        <dbReference type="Pfam" id="PF00501"/>
    </source>
</evidence>
<proteinExistence type="predicted"/>
<dbReference type="FunFam" id="3.40.50.980:FF:000001">
    <property type="entry name" value="Non-ribosomal peptide synthetase"/>
    <property type="match status" value="1"/>
</dbReference>
<dbReference type="AlphaFoldDB" id="A0A2P5K6F2"/>
<dbReference type="Gene3D" id="3.40.50.980">
    <property type="match status" value="2"/>
</dbReference>
<dbReference type="Pfam" id="PF00668">
    <property type="entry name" value="Condensation"/>
    <property type="match status" value="1"/>
</dbReference>
<dbReference type="PANTHER" id="PTHR45527:SF1">
    <property type="entry name" value="FATTY ACID SYNTHASE"/>
    <property type="match status" value="1"/>
</dbReference>
<dbReference type="Gene3D" id="2.30.38.10">
    <property type="entry name" value="Luciferase, Domain 3"/>
    <property type="match status" value="1"/>
</dbReference>
<dbReference type="GO" id="GO:0044550">
    <property type="term" value="P:secondary metabolite biosynthetic process"/>
    <property type="evidence" value="ECO:0007669"/>
    <property type="project" value="TreeGrafter"/>
</dbReference>
<evidence type="ECO:0000259" key="4">
    <source>
        <dbReference type="Pfam" id="PF00668"/>
    </source>
</evidence>
<dbReference type="GO" id="GO:0031177">
    <property type="term" value="F:phosphopantetheine binding"/>
    <property type="evidence" value="ECO:0007669"/>
    <property type="project" value="TreeGrafter"/>
</dbReference>
<dbReference type="Proteomes" id="UP000243096">
    <property type="component" value="Unassembled WGS sequence"/>
</dbReference>
<dbReference type="GO" id="GO:0005737">
    <property type="term" value="C:cytoplasm"/>
    <property type="evidence" value="ECO:0007669"/>
    <property type="project" value="TreeGrafter"/>
</dbReference>
<evidence type="ECO:0000256" key="1">
    <source>
        <dbReference type="ARBA" id="ARBA00022450"/>
    </source>
</evidence>
<dbReference type="Pfam" id="PF13193">
    <property type="entry name" value="AMP-binding_C"/>
    <property type="match status" value="1"/>
</dbReference>
<dbReference type="Gene3D" id="3.30.559.30">
    <property type="entry name" value="Nonribosomal peptide synthetase, condensation domain"/>
    <property type="match status" value="1"/>
</dbReference>
<reference evidence="6 7" key="1">
    <citation type="submission" date="2018-01" db="EMBL/GenBank/DDBJ databases">
        <title>Genomic Encyclopedia of Type Strains, Phase III (KMG-III): the genomes of soil and plant-associated and newly described type strains.</title>
        <authorList>
            <person name="Whitman W."/>
        </authorList>
    </citation>
    <scope>NUCLEOTIDE SEQUENCE [LARGE SCALE GENOMIC DNA]</scope>
    <source>
        <strain evidence="6 7">HKI456</strain>
    </source>
</reference>
<keyword evidence="7" id="KW-1185">Reference proteome</keyword>
<dbReference type="InterPro" id="IPR020845">
    <property type="entry name" value="AMP-binding_CS"/>
</dbReference>
<keyword evidence="1" id="KW-0596">Phosphopantetheine</keyword>
<dbReference type="EMBL" id="PRDW01000054">
    <property type="protein sequence ID" value="PPB79944.1"/>
    <property type="molecule type" value="Genomic_DNA"/>
</dbReference>
<evidence type="ECO:0000313" key="6">
    <source>
        <dbReference type="EMBL" id="PPB79944.1"/>
    </source>
</evidence>
<dbReference type="SUPFAM" id="SSF56801">
    <property type="entry name" value="Acetyl-CoA synthetase-like"/>
    <property type="match status" value="1"/>
</dbReference>
<dbReference type="InterPro" id="IPR025110">
    <property type="entry name" value="AMP-bd_C"/>
</dbReference>
<dbReference type="FunFam" id="3.40.50.12780:FF:000012">
    <property type="entry name" value="Non-ribosomal peptide synthetase"/>
    <property type="match status" value="1"/>
</dbReference>
<feature type="non-terminal residue" evidence="6">
    <location>
        <position position="1"/>
    </location>
</feature>
<protein>
    <submittedName>
        <fullName evidence="6">Amino acid adenylation domain-containing protein</fullName>
    </submittedName>
</protein>
<dbReference type="Pfam" id="PF00501">
    <property type="entry name" value="AMP-binding"/>
    <property type="match status" value="1"/>
</dbReference>
<dbReference type="Gene3D" id="3.30.300.30">
    <property type="match status" value="1"/>
</dbReference>
<feature type="domain" description="AMP-binding enzyme C-terminal" evidence="5">
    <location>
        <begin position="488"/>
        <end position="525"/>
    </location>
</feature>
<dbReference type="InterPro" id="IPR001242">
    <property type="entry name" value="Condensation_dom"/>
</dbReference>
<dbReference type="InterPro" id="IPR010071">
    <property type="entry name" value="AA_adenyl_dom"/>
</dbReference>
<dbReference type="PROSITE" id="PS00455">
    <property type="entry name" value="AMP_BINDING"/>
    <property type="match status" value="1"/>
</dbReference>
<dbReference type="OrthoDB" id="9154499at2"/>
<dbReference type="FunFam" id="2.30.38.10:FF:000001">
    <property type="entry name" value="Non-ribosomal peptide synthetase PvdI"/>
    <property type="match status" value="1"/>
</dbReference>